<dbReference type="Proteomes" id="UP000565286">
    <property type="component" value="Unassembled WGS sequence"/>
</dbReference>
<protein>
    <submittedName>
        <fullName evidence="1">Uncharacterized protein</fullName>
    </submittedName>
</protein>
<dbReference type="RefSeq" id="WP_183897993.1">
    <property type="nucleotide sequence ID" value="NZ_JACIDV010000029.1"/>
</dbReference>
<dbReference type="AlphaFoldDB" id="A0A7W6CF10"/>
<keyword evidence="2" id="KW-1185">Reference proteome</keyword>
<dbReference type="EMBL" id="JACIDV010000029">
    <property type="protein sequence ID" value="MBB3948722.1"/>
    <property type="molecule type" value="Genomic_DNA"/>
</dbReference>
<proteinExistence type="predicted"/>
<evidence type="ECO:0000313" key="2">
    <source>
        <dbReference type="Proteomes" id="UP000565286"/>
    </source>
</evidence>
<organism evidence="1 2">
    <name type="scientific">Rhizobium skierniewicense</name>
    <dbReference type="NCBI Taxonomy" id="984260"/>
    <lineage>
        <taxon>Bacteria</taxon>
        <taxon>Pseudomonadati</taxon>
        <taxon>Pseudomonadota</taxon>
        <taxon>Alphaproteobacteria</taxon>
        <taxon>Hyphomicrobiales</taxon>
        <taxon>Rhizobiaceae</taxon>
        <taxon>Rhizobium/Agrobacterium group</taxon>
        <taxon>Rhizobium</taxon>
    </lineage>
</organism>
<accession>A0A7W6CF10</accession>
<reference evidence="1 2" key="1">
    <citation type="submission" date="2020-08" db="EMBL/GenBank/DDBJ databases">
        <title>Genomic Encyclopedia of Type Strains, Phase IV (KMG-IV): sequencing the most valuable type-strain genomes for metagenomic binning, comparative biology and taxonomic classification.</title>
        <authorList>
            <person name="Goeker M."/>
        </authorList>
    </citation>
    <scope>NUCLEOTIDE SEQUENCE [LARGE SCALE GENOMIC DNA]</scope>
    <source>
        <strain evidence="1 2">DSM 26438</strain>
    </source>
</reference>
<name>A0A7W6CF10_9HYPH</name>
<comment type="caution">
    <text evidence="1">The sequence shown here is derived from an EMBL/GenBank/DDBJ whole genome shotgun (WGS) entry which is preliminary data.</text>
</comment>
<evidence type="ECO:0000313" key="1">
    <source>
        <dbReference type="EMBL" id="MBB3948722.1"/>
    </source>
</evidence>
<sequence>MISTKRFRIRLKPSYICLAVSIFLLPEISKANSKLFCDFEGYDKSARFHEIMKIARDSYDVRFGLGHFGTPEIHERLREQVNLLDVDPGRTSLVNADFDNGKIDLFYCASKKCTRSEIESESLRACMNNLGAKSCRTYAINVNNDAICIVLPRAQNG</sequence>
<gene>
    <name evidence="1" type="ORF">GGQ73_004717</name>
</gene>